<dbReference type="Proteomes" id="UP000078532">
    <property type="component" value="Unassembled WGS sequence"/>
</dbReference>
<reference evidence="5 6" key="1">
    <citation type="submission" date="2016-04" db="EMBL/GenBank/DDBJ databases">
        <authorList>
            <person name="Evans L.H."/>
            <person name="Alamgir A."/>
            <person name="Owens N."/>
            <person name="Weber N.D."/>
            <person name="Virtaneva K."/>
            <person name="Barbian K."/>
            <person name="Babar A."/>
            <person name="Rosenke K."/>
        </authorList>
    </citation>
    <scope>NUCLEOTIDE SEQUENCE [LARGE SCALE GENOMIC DNA]</scope>
    <source>
        <strain evidence="5 6">LMa1</strain>
    </source>
</reference>
<dbReference type="STRING" id="1838280.A6M21_13840"/>
<feature type="transmembrane region" description="Helical" evidence="3">
    <location>
        <begin position="136"/>
        <end position="153"/>
    </location>
</feature>
<organism evidence="5 6">
    <name type="scientific">Desulfotomaculum copahuensis</name>
    <dbReference type="NCBI Taxonomy" id="1838280"/>
    <lineage>
        <taxon>Bacteria</taxon>
        <taxon>Bacillati</taxon>
        <taxon>Bacillota</taxon>
        <taxon>Clostridia</taxon>
        <taxon>Eubacteriales</taxon>
        <taxon>Desulfotomaculaceae</taxon>
        <taxon>Desulfotomaculum</taxon>
    </lineage>
</organism>
<sequence>MRCNEAKPLLSAFLDGELTAGERQAVGEHLAHCPACAACRREIDRAGQLVRELAVPVVSPDLTARIVARIALQPAYGGGIPSLFGAFLLLLFLAVPGLIFLSPAGGLLFALVRVGARNLFALFNLGIKLPVSGMNLLWSATLLLLSGLLFYGLRRVMRTEAGRENVIHEG</sequence>
<evidence type="ECO:0000256" key="1">
    <source>
        <dbReference type="ARBA" id="ARBA00024353"/>
    </source>
</evidence>
<comment type="caution">
    <text evidence="5">The sequence shown here is derived from an EMBL/GenBank/DDBJ whole genome shotgun (WGS) entry which is preliminary data.</text>
</comment>
<gene>
    <name evidence="5" type="ORF">A6M21_13840</name>
</gene>
<accession>A0A1B7LC24</accession>
<keyword evidence="3" id="KW-0812">Transmembrane</keyword>
<dbReference type="InterPro" id="IPR041916">
    <property type="entry name" value="Anti_sigma_zinc_sf"/>
</dbReference>
<keyword evidence="6" id="KW-1185">Reference proteome</keyword>
<proteinExistence type="inferred from homology"/>
<dbReference type="AlphaFoldDB" id="A0A1B7LC24"/>
<evidence type="ECO:0000256" key="2">
    <source>
        <dbReference type="ARBA" id="ARBA00024438"/>
    </source>
</evidence>
<evidence type="ECO:0000256" key="3">
    <source>
        <dbReference type="SAM" id="Phobius"/>
    </source>
</evidence>
<comment type="similarity">
    <text evidence="1">Belongs to the zinc-associated anti-sigma factor (ZAS) superfamily. Anti-sigma-W factor family.</text>
</comment>
<feature type="domain" description="Putative zinc-finger" evidence="4">
    <location>
        <begin position="3"/>
        <end position="37"/>
    </location>
</feature>
<dbReference type="OrthoDB" id="9808253at2"/>
<dbReference type="Gene3D" id="1.10.10.1320">
    <property type="entry name" value="Anti-sigma factor, zinc-finger domain"/>
    <property type="match status" value="1"/>
</dbReference>
<protein>
    <recommendedName>
        <fullName evidence="2">Anti-sigma-W factor RsiW</fullName>
    </recommendedName>
</protein>
<dbReference type="Pfam" id="PF13490">
    <property type="entry name" value="zf-HC2"/>
    <property type="match status" value="1"/>
</dbReference>
<dbReference type="EMBL" id="LYVF01000182">
    <property type="protein sequence ID" value="OAT80296.1"/>
    <property type="molecule type" value="Genomic_DNA"/>
</dbReference>
<evidence type="ECO:0000313" key="6">
    <source>
        <dbReference type="Proteomes" id="UP000078532"/>
    </source>
</evidence>
<dbReference type="RefSeq" id="WP_066669968.1">
    <property type="nucleotide sequence ID" value="NZ_LYVF01000182.1"/>
</dbReference>
<evidence type="ECO:0000313" key="5">
    <source>
        <dbReference type="EMBL" id="OAT80296.1"/>
    </source>
</evidence>
<dbReference type="InterPro" id="IPR027383">
    <property type="entry name" value="Znf_put"/>
</dbReference>
<keyword evidence="3" id="KW-1133">Transmembrane helix</keyword>
<keyword evidence="3" id="KW-0472">Membrane</keyword>
<evidence type="ECO:0000259" key="4">
    <source>
        <dbReference type="Pfam" id="PF13490"/>
    </source>
</evidence>
<name>A0A1B7LC24_9FIRM</name>
<feature type="transmembrane region" description="Helical" evidence="3">
    <location>
        <begin position="83"/>
        <end position="116"/>
    </location>
</feature>